<dbReference type="Pfam" id="PF12804">
    <property type="entry name" value="NTP_transf_3"/>
    <property type="match status" value="1"/>
</dbReference>
<name>A0A930DPQ8_9FIRM</name>
<evidence type="ECO:0000259" key="1">
    <source>
        <dbReference type="Pfam" id="PF12804"/>
    </source>
</evidence>
<feature type="domain" description="MobA-like NTP transferase" evidence="1">
    <location>
        <begin position="15"/>
        <end position="194"/>
    </location>
</feature>
<dbReference type="InterPro" id="IPR029044">
    <property type="entry name" value="Nucleotide-diphossugar_trans"/>
</dbReference>
<dbReference type="InterPro" id="IPR025877">
    <property type="entry name" value="MobA-like_NTP_Trfase"/>
</dbReference>
<accession>A0A930DPQ8</accession>
<reference evidence="2" key="1">
    <citation type="submission" date="2020-04" db="EMBL/GenBank/DDBJ databases">
        <title>Deep metagenomics examines the oral microbiome during advanced dental caries in children, revealing novel taxa and co-occurrences with host molecules.</title>
        <authorList>
            <person name="Baker J.L."/>
            <person name="Morton J.T."/>
            <person name="Dinis M."/>
            <person name="Alvarez R."/>
            <person name="Tran N.C."/>
            <person name="Knight R."/>
            <person name="Edlund A."/>
        </authorList>
    </citation>
    <scope>NUCLEOTIDE SEQUENCE</scope>
    <source>
        <strain evidence="2">JCVI_24_bin.2</strain>
    </source>
</reference>
<protein>
    <submittedName>
        <fullName evidence="2">Nucleotidyltransferase family protein</fullName>
    </submittedName>
</protein>
<dbReference type="PANTHER" id="PTHR43777:SF1">
    <property type="entry name" value="MOLYBDENUM COFACTOR CYTIDYLYLTRANSFERASE"/>
    <property type="match status" value="1"/>
</dbReference>
<organism evidence="2 3">
    <name type="scientific">Oribacterium parvum</name>
    <dbReference type="NCBI Taxonomy" id="1501329"/>
    <lineage>
        <taxon>Bacteria</taxon>
        <taxon>Bacillati</taxon>
        <taxon>Bacillota</taxon>
        <taxon>Clostridia</taxon>
        <taxon>Lachnospirales</taxon>
        <taxon>Lachnospiraceae</taxon>
        <taxon>Oribacterium</taxon>
    </lineage>
</organism>
<dbReference type="SUPFAM" id="SSF53448">
    <property type="entry name" value="Nucleotide-diphospho-sugar transferases"/>
    <property type="match status" value="1"/>
</dbReference>
<gene>
    <name evidence="2" type="ORF">HXM93_05030</name>
</gene>
<comment type="caution">
    <text evidence="2">The sequence shown here is derived from an EMBL/GenBank/DDBJ whole genome shotgun (WGS) entry which is preliminary data.</text>
</comment>
<dbReference type="GO" id="GO:0016779">
    <property type="term" value="F:nucleotidyltransferase activity"/>
    <property type="evidence" value="ECO:0007669"/>
    <property type="project" value="UniProtKB-ARBA"/>
</dbReference>
<dbReference type="Gene3D" id="3.90.550.10">
    <property type="entry name" value="Spore Coat Polysaccharide Biosynthesis Protein SpsA, Chain A"/>
    <property type="match status" value="1"/>
</dbReference>
<dbReference type="PANTHER" id="PTHR43777">
    <property type="entry name" value="MOLYBDENUM COFACTOR CYTIDYLYLTRANSFERASE"/>
    <property type="match status" value="1"/>
</dbReference>
<dbReference type="CDD" id="cd04182">
    <property type="entry name" value="GT_2_like_f"/>
    <property type="match status" value="1"/>
</dbReference>
<evidence type="ECO:0000313" key="2">
    <source>
        <dbReference type="EMBL" id="MBF1283881.1"/>
    </source>
</evidence>
<evidence type="ECO:0000313" key="3">
    <source>
        <dbReference type="Proteomes" id="UP000709351"/>
    </source>
</evidence>
<dbReference type="EMBL" id="JABZRD010000279">
    <property type="protein sequence ID" value="MBF1283881.1"/>
    <property type="molecule type" value="Genomic_DNA"/>
</dbReference>
<dbReference type="AlphaFoldDB" id="A0A930DPQ8"/>
<sequence length="233" mass="26526">MEEKRRKKRMTLGFVVMASGYSRRFGRNKLLEPIAGKAMITYCFRNLSALLYEMSAVGSLSETIQESGNKEKKLSLTLAQPLVVTRYPKIQELTISYQFRSIMHNEEEQSDTVRIALSAPETKNWQGCMFLTGDQPLISKESLCRMVKEFANHPDNVIRLSYQEEGGNPVIFPRKYFDALKNLTGDHGGGFLLKNGVVPLSEIIKLPAEREFELWDVDSEESLAKVEQLMHLS</sequence>
<proteinExistence type="predicted"/>
<dbReference type="Proteomes" id="UP000709351">
    <property type="component" value="Unassembled WGS sequence"/>
</dbReference>